<feature type="transmembrane region" description="Helical" evidence="8">
    <location>
        <begin position="21"/>
        <end position="38"/>
    </location>
</feature>
<dbReference type="GO" id="GO:0006744">
    <property type="term" value="P:ubiquinone biosynthetic process"/>
    <property type="evidence" value="ECO:0007669"/>
    <property type="project" value="TreeGrafter"/>
</dbReference>
<sequence>MVERTKLRQVASGLLTPFQGLCFLGFQLLLGLGILLQLNSYSRVLGASSLLLFFSYPFMKRFTFWDEQQLKEVWIHLLCCHSMPLEYFGLLCTILSMHIRTKKMTRKWELNQQLCALVIQQSSGLLDLRLHALVVLLRLAVLCISGSCVWTLRLANMGSRPFFTH</sequence>
<organism evidence="9 10">
    <name type="scientific">Glycine soja</name>
    <name type="common">Wild soybean</name>
    <dbReference type="NCBI Taxonomy" id="3848"/>
    <lineage>
        <taxon>Eukaryota</taxon>
        <taxon>Viridiplantae</taxon>
        <taxon>Streptophyta</taxon>
        <taxon>Embryophyta</taxon>
        <taxon>Tracheophyta</taxon>
        <taxon>Spermatophyta</taxon>
        <taxon>Magnoliopsida</taxon>
        <taxon>eudicotyledons</taxon>
        <taxon>Gunneridae</taxon>
        <taxon>Pentapetalae</taxon>
        <taxon>rosids</taxon>
        <taxon>fabids</taxon>
        <taxon>Fabales</taxon>
        <taxon>Fabaceae</taxon>
        <taxon>Papilionoideae</taxon>
        <taxon>50 kb inversion clade</taxon>
        <taxon>NPAAA clade</taxon>
        <taxon>indigoferoid/millettioid clade</taxon>
        <taxon>Phaseoleae</taxon>
        <taxon>Glycine</taxon>
        <taxon>Glycine subgen. Soja</taxon>
    </lineage>
</organism>
<evidence type="ECO:0000256" key="5">
    <source>
        <dbReference type="ARBA" id="ARBA00022692"/>
    </source>
</evidence>
<dbReference type="InterPro" id="IPR000537">
    <property type="entry name" value="UbiA_prenyltransferase"/>
</dbReference>
<dbReference type="Proteomes" id="UP000289340">
    <property type="component" value="Chromosome 9"/>
</dbReference>
<dbReference type="AlphaFoldDB" id="A0A445J6X4"/>
<comment type="caution">
    <text evidence="9">The sequence shown here is derived from an EMBL/GenBank/DDBJ whole genome shotgun (WGS) entry which is preliminary data.</text>
</comment>
<protein>
    <submittedName>
        <fullName evidence="9">4-hydroxybenzoate polyprenyltransferase, mitochondrial</fullName>
    </submittedName>
</protein>
<keyword evidence="5 8" id="KW-0812">Transmembrane</keyword>
<dbReference type="GO" id="GO:0005743">
    <property type="term" value="C:mitochondrial inner membrane"/>
    <property type="evidence" value="ECO:0007669"/>
    <property type="project" value="TreeGrafter"/>
</dbReference>
<keyword evidence="10" id="KW-1185">Reference proteome</keyword>
<dbReference type="PANTHER" id="PTHR11048">
    <property type="entry name" value="PRENYLTRANSFERASES"/>
    <property type="match status" value="1"/>
</dbReference>
<dbReference type="InterPro" id="IPR039653">
    <property type="entry name" value="Prenyltransferase"/>
</dbReference>
<evidence type="ECO:0000256" key="8">
    <source>
        <dbReference type="SAM" id="Phobius"/>
    </source>
</evidence>
<dbReference type="InterPro" id="IPR044878">
    <property type="entry name" value="UbiA_sf"/>
</dbReference>
<evidence type="ECO:0000256" key="4">
    <source>
        <dbReference type="ARBA" id="ARBA00022679"/>
    </source>
</evidence>
<keyword evidence="6 8" id="KW-1133">Transmembrane helix</keyword>
<accession>A0A445J6X4</accession>
<evidence type="ECO:0000256" key="1">
    <source>
        <dbReference type="ARBA" id="ARBA00001946"/>
    </source>
</evidence>
<reference evidence="9 10" key="1">
    <citation type="submission" date="2018-09" db="EMBL/GenBank/DDBJ databases">
        <title>A high-quality reference genome of wild soybean provides a powerful tool to mine soybean genomes.</title>
        <authorList>
            <person name="Xie M."/>
            <person name="Chung C.Y.L."/>
            <person name="Li M.-W."/>
            <person name="Wong F.-L."/>
            <person name="Chan T.-F."/>
            <person name="Lam H.-M."/>
        </authorList>
    </citation>
    <scope>NUCLEOTIDE SEQUENCE [LARGE SCALE GENOMIC DNA]</scope>
    <source>
        <strain evidence="10">cv. W05</strain>
        <tissue evidence="9">Hypocotyl of etiolated seedlings</tissue>
    </source>
</reference>
<evidence type="ECO:0000256" key="7">
    <source>
        <dbReference type="ARBA" id="ARBA00023136"/>
    </source>
</evidence>
<evidence type="ECO:0000313" key="9">
    <source>
        <dbReference type="EMBL" id="RZB94142.1"/>
    </source>
</evidence>
<evidence type="ECO:0000256" key="6">
    <source>
        <dbReference type="ARBA" id="ARBA00022989"/>
    </source>
</evidence>
<keyword evidence="7 8" id="KW-0472">Membrane</keyword>
<dbReference type="Pfam" id="PF01040">
    <property type="entry name" value="UbiA"/>
    <property type="match status" value="1"/>
</dbReference>
<dbReference type="EMBL" id="QZWG01000009">
    <property type="protein sequence ID" value="RZB94142.1"/>
    <property type="molecule type" value="Genomic_DNA"/>
</dbReference>
<keyword evidence="4 9" id="KW-0808">Transferase</keyword>
<comment type="similarity">
    <text evidence="3">Belongs to the UbiA prenyltransferase family.</text>
</comment>
<comment type="cofactor">
    <cofactor evidence="1">
        <name>Mg(2+)</name>
        <dbReference type="ChEBI" id="CHEBI:18420"/>
    </cofactor>
</comment>
<evidence type="ECO:0000256" key="2">
    <source>
        <dbReference type="ARBA" id="ARBA00004141"/>
    </source>
</evidence>
<dbReference type="PANTHER" id="PTHR11048:SF28">
    <property type="entry name" value="4-HYDROXYBENZOATE POLYPRENYLTRANSFERASE, MITOCHONDRIAL"/>
    <property type="match status" value="1"/>
</dbReference>
<feature type="transmembrane region" description="Helical" evidence="8">
    <location>
        <begin position="74"/>
        <end position="99"/>
    </location>
</feature>
<evidence type="ECO:0000256" key="3">
    <source>
        <dbReference type="ARBA" id="ARBA00005985"/>
    </source>
</evidence>
<dbReference type="Gene3D" id="1.10.357.140">
    <property type="entry name" value="UbiA prenyltransferase"/>
    <property type="match status" value="1"/>
</dbReference>
<name>A0A445J6X4_GLYSO</name>
<comment type="subcellular location">
    <subcellularLocation>
        <location evidence="2">Membrane</location>
        <topology evidence="2">Multi-pass membrane protein</topology>
    </subcellularLocation>
</comment>
<feature type="transmembrane region" description="Helical" evidence="8">
    <location>
        <begin position="130"/>
        <end position="152"/>
    </location>
</feature>
<dbReference type="GO" id="GO:0016765">
    <property type="term" value="F:transferase activity, transferring alkyl or aryl (other than methyl) groups"/>
    <property type="evidence" value="ECO:0007669"/>
    <property type="project" value="InterPro"/>
</dbReference>
<evidence type="ECO:0000313" key="10">
    <source>
        <dbReference type="Proteomes" id="UP000289340"/>
    </source>
</evidence>
<proteinExistence type="inferred from homology"/>
<gene>
    <name evidence="9" type="ORF">D0Y65_025425</name>
</gene>
<feature type="transmembrane region" description="Helical" evidence="8">
    <location>
        <begin position="44"/>
        <end position="62"/>
    </location>
</feature>